<gene>
    <name evidence="3" type="ORF">Nstercoris_01999</name>
</gene>
<dbReference type="AlphaFoldDB" id="A0A4Y1YNZ8"/>
<dbReference type="InterPro" id="IPR022686">
    <property type="entry name" value="G2P_N"/>
</dbReference>
<feature type="domain" description="Replication-associated protein G2P C-terminal" evidence="2">
    <location>
        <begin position="266"/>
        <end position="329"/>
    </location>
</feature>
<evidence type="ECO:0000313" key="4">
    <source>
        <dbReference type="Proteomes" id="UP000316473"/>
    </source>
</evidence>
<evidence type="ECO:0008006" key="5">
    <source>
        <dbReference type="Google" id="ProtNLM"/>
    </source>
</evidence>
<dbReference type="GO" id="GO:0006260">
    <property type="term" value="P:DNA replication"/>
    <property type="evidence" value="ECO:0007669"/>
    <property type="project" value="InterPro"/>
</dbReference>
<evidence type="ECO:0000259" key="2">
    <source>
        <dbReference type="Pfam" id="PF05155"/>
    </source>
</evidence>
<dbReference type="Proteomes" id="UP000316473">
    <property type="component" value="Chromosome"/>
</dbReference>
<evidence type="ECO:0000313" key="3">
    <source>
        <dbReference type="EMBL" id="BBL35724.1"/>
    </source>
</evidence>
<protein>
    <recommendedName>
        <fullName evidence="5">Replication-associated protein G2P N-terminal domain-containing protein</fullName>
    </recommendedName>
</protein>
<name>A0A4Y1YNZ8_9PROT</name>
<dbReference type="InterPro" id="IPR022688">
    <property type="entry name" value="G2P_C"/>
</dbReference>
<dbReference type="Pfam" id="PF05144">
    <property type="entry name" value="Phage_CRI"/>
    <property type="match status" value="1"/>
</dbReference>
<accession>A0A4Y1YNZ8</accession>
<evidence type="ECO:0000259" key="1">
    <source>
        <dbReference type="Pfam" id="PF05144"/>
    </source>
</evidence>
<sequence>MNHAIFVDWITVGKSFALECQDRGIGLPVLCRGASVLYDHNGIPRYERAIPATFGASHGTSVKVSSNGVYVSFSGNIGRLSRCDNLFNYGWRETKSKLESFLLDKGLPKLTAEPIPGDFREPLHARVSRLDITANYSTGSESQARAFIRWLSAKSLRRMKKGAAGDESVWWSNGSRMFKAYIKHIELEKHGMKKDHPVYQWCRDNGIVRVELELKRHRLRQFEMNDFEDITQEQIEHIYEHETEILKTVDRSDEPDILDAIPPRYRMTAAAWMGGEDVRTLVSRATLFRHAKILREYGLDILEPRNIVKFPTKVNVIELKPISPPDWYRFDDSYLEERALRLVSNE</sequence>
<dbReference type="Pfam" id="PF05155">
    <property type="entry name" value="G2P_X_C"/>
    <property type="match status" value="1"/>
</dbReference>
<dbReference type="KEGG" id="nst:Nstercoris_01999"/>
<proteinExistence type="predicted"/>
<keyword evidence="4" id="KW-1185">Reference proteome</keyword>
<dbReference type="EMBL" id="AP019755">
    <property type="protein sequence ID" value="BBL35724.1"/>
    <property type="molecule type" value="Genomic_DNA"/>
</dbReference>
<reference evidence="3 4" key="1">
    <citation type="submission" date="2019-06" db="EMBL/GenBank/DDBJ databases">
        <title>Nitrosomonas stercoris KYUHI-S whole genome shotgun sequence.</title>
        <authorList>
            <person name="Nakagawa T."/>
            <person name="Tsuchiya Y."/>
            <person name="Takahashi R."/>
        </authorList>
    </citation>
    <scope>NUCLEOTIDE SEQUENCE [LARGE SCALE GENOMIC DNA]</scope>
    <source>
        <strain evidence="3 4">KYUHI-S</strain>
    </source>
</reference>
<feature type="domain" description="Replication-associated protein G2P N-terminal" evidence="1">
    <location>
        <begin position="70"/>
        <end position="228"/>
    </location>
</feature>
<organism evidence="3 4">
    <name type="scientific">Nitrosomonas stercoris</name>
    <dbReference type="NCBI Taxonomy" id="1444684"/>
    <lineage>
        <taxon>Bacteria</taxon>
        <taxon>Pseudomonadati</taxon>
        <taxon>Pseudomonadota</taxon>
        <taxon>Betaproteobacteria</taxon>
        <taxon>Nitrosomonadales</taxon>
        <taxon>Nitrosomonadaceae</taxon>
        <taxon>Nitrosomonas</taxon>
    </lineage>
</organism>